<keyword evidence="10 12" id="KW-0486">Methionine biosynthesis</keyword>
<feature type="domain" description="Tetrahydrofolate dehydrogenase/cyclohydrolase catalytic" evidence="13">
    <location>
        <begin position="6"/>
        <end position="121"/>
    </location>
</feature>
<dbReference type="NCBIfam" id="NF010783">
    <property type="entry name" value="PRK14186.1"/>
    <property type="match status" value="1"/>
</dbReference>
<dbReference type="GO" id="GO:0035999">
    <property type="term" value="P:tetrahydrofolate interconversion"/>
    <property type="evidence" value="ECO:0007669"/>
    <property type="project" value="UniProtKB-UniRule"/>
</dbReference>
<evidence type="ECO:0000256" key="4">
    <source>
        <dbReference type="ARBA" id="ARBA00022605"/>
    </source>
</evidence>
<dbReference type="InterPro" id="IPR020630">
    <property type="entry name" value="THF_DH/CycHdrlase_cat_dom"/>
</dbReference>
<evidence type="ECO:0000256" key="10">
    <source>
        <dbReference type="ARBA" id="ARBA00023167"/>
    </source>
</evidence>
<gene>
    <name evidence="12" type="primary">folD</name>
    <name evidence="15" type="ORF">MB2181_00600</name>
</gene>
<sequence>MAAKIIDGKKIAGDLLLKLKEEIAQRQIDGFRAPCLAVLLIGDNPASEVYVRNKKIACEKIGIKSISIDLKSDVSEDEVLALVKKLNDDETVDGILVQSPLPKHVDEKLVIEAISPNKDVDGFHPLNIGLLAIKRPKLRSCTPFGVIKMLKTLDVDLTGMNATVVGASNNVGRPMALELLLENCTVTICNSRTKDLEKKVSQADLVVVAAGIKNLVRGEWIKEGAIVIDIGINRVEGKLVGDVEFSIAKEKASFISPVPGGVGPMTVATLMENTLLAQKLLS</sequence>
<dbReference type="UniPathway" id="UPA00193"/>
<feature type="domain" description="Tetrahydrofolate dehydrogenase/cyclohydrolase NAD(P)-binding" evidence="14">
    <location>
        <begin position="140"/>
        <end position="279"/>
    </location>
</feature>
<evidence type="ECO:0000259" key="13">
    <source>
        <dbReference type="Pfam" id="PF00763"/>
    </source>
</evidence>
<reference evidence="15 16" key="1">
    <citation type="submission" date="2006-11" db="EMBL/GenBank/DDBJ databases">
        <authorList>
            <person name="Giovannoni S."/>
            <person name="Vergin K."/>
            <person name="Ferriera S."/>
            <person name="Johnson J."/>
            <person name="Kravitz S."/>
            <person name="Beeson K."/>
            <person name="Sutton G."/>
            <person name="Rogers Y.-H."/>
            <person name="Friedman R."/>
            <person name="Frazier M."/>
            <person name="Venter J.C."/>
        </authorList>
    </citation>
    <scope>NUCLEOTIDE SEQUENCE [LARGE SCALE GENOMIC DNA]</scope>
    <source>
        <strain evidence="15 16">HTCC2181</strain>
    </source>
</reference>
<comment type="catalytic activity">
    <reaction evidence="12">
        <text>(6R)-5,10-methylene-5,6,7,8-tetrahydrofolate + NADP(+) = (6R)-5,10-methenyltetrahydrofolate + NADPH</text>
        <dbReference type="Rhea" id="RHEA:22812"/>
        <dbReference type="ChEBI" id="CHEBI:15636"/>
        <dbReference type="ChEBI" id="CHEBI:57455"/>
        <dbReference type="ChEBI" id="CHEBI:57783"/>
        <dbReference type="ChEBI" id="CHEBI:58349"/>
        <dbReference type="EC" id="1.5.1.5"/>
    </reaction>
</comment>
<dbReference type="InterPro" id="IPR036291">
    <property type="entry name" value="NAD(P)-bd_dom_sf"/>
</dbReference>
<dbReference type="NCBIfam" id="NF008058">
    <property type="entry name" value="PRK10792.1"/>
    <property type="match status" value="1"/>
</dbReference>
<dbReference type="SUPFAM" id="SSF51735">
    <property type="entry name" value="NAD(P)-binding Rossmann-fold domains"/>
    <property type="match status" value="1"/>
</dbReference>
<dbReference type="AlphaFoldDB" id="A0P4R7"/>
<dbReference type="PROSITE" id="PS00767">
    <property type="entry name" value="THF_DHG_CYH_2"/>
    <property type="match status" value="1"/>
</dbReference>
<dbReference type="GO" id="GO:0000105">
    <property type="term" value="P:L-histidine biosynthetic process"/>
    <property type="evidence" value="ECO:0007669"/>
    <property type="project" value="UniProtKB-KW"/>
</dbReference>
<dbReference type="GO" id="GO:0005829">
    <property type="term" value="C:cytosol"/>
    <property type="evidence" value="ECO:0007669"/>
    <property type="project" value="TreeGrafter"/>
</dbReference>
<evidence type="ECO:0000256" key="5">
    <source>
        <dbReference type="ARBA" id="ARBA00022755"/>
    </source>
</evidence>
<keyword evidence="9 12" id="KW-0368">Histidine biosynthesis</keyword>
<comment type="caution">
    <text evidence="15">The sequence shown here is derived from an EMBL/GenBank/DDBJ whole genome shotgun (WGS) entry which is preliminary data.</text>
</comment>
<protein>
    <recommendedName>
        <fullName evidence="12">Bifunctional protein FolD</fullName>
    </recommendedName>
    <domain>
        <recommendedName>
            <fullName evidence="12">Methylenetetrahydrofolate dehydrogenase</fullName>
            <ecNumber evidence="12">1.5.1.5</ecNumber>
        </recommendedName>
    </domain>
    <domain>
        <recommendedName>
            <fullName evidence="12">Methenyltetrahydrofolate cyclohydrolase</fullName>
            <ecNumber evidence="12">3.5.4.9</ecNumber>
        </recommendedName>
    </domain>
</protein>
<name>A0P4R7_9PROT</name>
<dbReference type="GO" id="GO:0004488">
    <property type="term" value="F:methylenetetrahydrofolate dehydrogenase (NADP+) activity"/>
    <property type="evidence" value="ECO:0007669"/>
    <property type="project" value="UniProtKB-UniRule"/>
</dbReference>
<comment type="subunit">
    <text evidence="2 12">Homodimer.</text>
</comment>
<evidence type="ECO:0000256" key="7">
    <source>
        <dbReference type="ARBA" id="ARBA00022857"/>
    </source>
</evidence>
<evidence type="ECO:0000256" key="11">
    <source>
        <dbReference type="ARBA" id="ARBA00023268"/>
    </source>
</evidence>
<evidence type="ECO:0000313" key="16">
    <source>
        <dbReference type="Proteomes" id="UP000054262"/>
    </source>
</evidence>
<comment type="catalytic activity">
    <reaction evidence="12">
        <text>(6R)-5,10-methenyltetrahydrofolate + H2O = (6R)-10-formyltetrahydrofolate + H(+)</text>
        <dbReference type="Rhea" id="RHEA:23700"/>
        <dbReference type="ChEBI" id="CHEBI:15377"/>
        <dbReference type="ChEBI" id="CHEBI:15378"/>
        <dbReference type="ChEBI" id="CHEBI:57455"/>
        <dbReference type="ChEBI" id="CHEBI:195366"/>
        <dbReference type="EC" id="3.5.4.9"/>
    </reaction>
</comment>
<comment type="caution">
    <text evidence="12">Lacks conserved residue(s) required for the propagation of feature annotation.</text>
</comment>
<evidence type="ECO:0000256" key="2">
    <source>
        <dbReference type="ARBA" id="ARBA00011738"/>
    </source>
</evidence>
<dbReference type="InterPro" id="IPR020631">
    <property type="entry name" value="THF_DH/CycHdrlase_NAD-bd_dom"/>
</dbReference>
<dbReference type="Pfam" id="PF00763">
    <property type="entry name" value="THF_DHG_CYH"/>
    <property type="match status" value="1"/>
</dbReference>
<feature type="binding site" evidence="12">
    <location>
        <position position="232"/>
    </location>
    <ligand>
        <name>NADP(+)</name>
        <dbReference type="ChEBI" id="CHEBI:58349"/>
    </ligand>
</feature>
<keyword evidence="5 12" id="KW-0658">Purine biosynthesis</keyword>
<dbReference type="EMBL" id="AAUX01000001">
    <property type="protein sequence ID" value="EAV46527.1"/>
    <property type="molecule type" value="Genomic_DNA"/>
</dbReference>
<organism evidence="15 16">
    <name type="scientific">Methylophilales bacterium HTCC2181</name>
    <dbReference type="NCBI Taxonomy" id="383631"/>
    <lineage>
        <taxon>Bacteria</taxon>
        <taxon>Pseudomonadati</taxon>
        <taxon>Pseudomonadota</taxon>
        <taxon>Betaproteobacteria</taxon>
        <taxon>Nitrosomonadales</taxon>
        <taxon>OM43 clade</taxon>
    </lineage>
</organism>
<dbReference type="SUPFAM" id="SSF53223">
    <property type="entry name" value="Aminoacid dehydrogenase-like, N-terminal domain"/>
    <property type="match status" value="1"/>
</dbReference>
<dbReference type="FunFam" id="3.40.50.720:FF:000006">
    <property type="entry name" value="Bifunctional protein FolD"/>
    <property type="match status" value="1"/>
</dbReference>
<keyword evidence="11 12" id="KW-0511">Multifunctional enzyme</keyword>
<dbReference type="Proteomes" id="UP000054262">
    <property type="component" value="Unassembled WGS sequence"/>
</dbReference>
<evidence type="ECO:0000313" key="15">
    <source>
        <dbReference type="EMBL" id="EAV46527.1"/>
    </source>
</evidence>
<evidence type="ECO:0000256" key="6">
    <source>
        <dbReference type="ARBA" id="ARBA00022801"/>
    </source>
</evidence>
<dbReference type="InterPro" id="IPR046346">
    <property type="entry name" value="Aminoacid_DH-like_N_sf"/>
</dbReference>
<evidence type="ECO:0000256" key="12">
    <source>
        <dbReference type="HAMAP-Rule" id="MF_01576"/>
    </source>
</evidence>
<keyword evidence="8 12" id="KW-0560">Oxidoreductase</keyword>
<dbReference type="EC" id="1.5.1.5" evidence="12"/>
<dbReference type="PANTHER" id="PTHR48099">
    <property type="entry name" value="C-1-TETRAHYDROFOLATE SYNTHASE, CYTOPLASMIC-RELATED"/>
    <property type="match status" value="1"/>
</dbReference>
<evidence type="ECO:0000256" key="8">
    <source>
        <dbReference type="ARBA" id="ARBA00023002"/>
    </source>
</evidence>
<dbReference type="Gene3D" id="3.40.50.10860">
    <property type="entry name" value="Leucine Dehydrogenase, chain A, domain 1"/>
    <property type="match status" value="1"/>
</dbReference>
<dbReference type="PANTHER" id="PTHR48099:SF5">
    <property type="entry name" value="C-1-TETRAHYDROFOLATE SYNTHASE, CYTOPLASMIC"/>
    <property type="match status" value="1"/>
</dbReference>
<dbReference type="OrthoDB" id="9803580at2"/>
<feature type="binding site" evidence="12">
    <location>
        <begin position="166"/>
        <end position="168"/>
    </location>
    <ligand>
        <name>NADP(+)</name>
        <dbReference type="ChEBI" id="CHEBI:58349"/>
    </ligand>
</feature>
<dbReference type="GO" id="GO:0009086">
    <property type="term" value="P:methionine biosynthetic process"/>
    <property type="evidence" value="ECO:0007669"/>
    <property type="project" value="UniProtKB-KW"/>
</dbReference>
<dbReference type="EC" id="3.5.4.9" evidence="12"/>
<dbReference type="FunFam" id="3.40.50.10860:FF:000005">
    <property type="entry name" value="C-1-tetrahydrofolate synthase, cytoplasmic, putative"/>
    <property type="match status" value="1"/>
</dbReference>
<comment type="function">
    <text evidence="12">Catalyzes the oxidation of 5,10-methylenetetrahydrofolate to 5,10-methenyltetrahydrofolate and then the hydrolysis of 5,10-methenyltetrahydrofolate to 10-formyltetrahydrofolate.</text>
</comment>
<evidence type="ECO:0000259" key="14">
    <source>
        <dbReference type="Pfam" id="PF02882"/>
    </source>
</evidence>
<comment type="pathway">
    <text evidence="1 12">One-carbon metabolism; tetrahydrofolate interconversion.</text>
</comment>
<keyword evidence="4 12" id="KW-0028">Amino-acid biosynthesis</keyword>
<evidence type="ECO:0000256" key="9">
    <source>
        <dbReference type="ARBA" id="ARBA00023102"/>
    </source>
</evidence>
<keyword evidence="6 12" id="KW-0378">Hydrolase</keyword>
<dbReference type="InterPro" id="IPR000672">
    <property type="entry name" value="THF_DH/CycHdrlase"/>
</dbReference>
<dbReference type="PRINTS" id="PR00085">
    <property type="entry name" value="THFDHDRGNASE"/>
</dbReference>
<dbReference type="Pfam" id="PF02882">
    <property type="entry name" value="THF_DHG_CYH_C"/>
    <property type="match status" value="1"/>
</dbReference>
<dbReference type="InterPro" id="IPR020867">
    <property type="entry name" value="THF_DH/CycHdrlase_CS"/>
</dbReference>
<evidence type="ECO:0000256" key="3">
    <source>
        <dbReference type="ARBA" id="ARBA00022563"/>
    </source>
</evidence>
<keyword evidence="3 12" id="KW-0554">One-carbon metabolism</keyword>
<dbReference type="GO" id="GO:0004477">
    <property type="term" value="F:methenyltetrahydrofolate cyclohydrolase activity"/>
    <property type="evidence" value="ECO:0007669"/>
    <property type="project" value="UniProtKB-UniRule"/>
</dbReference>
<comment type="similarity">
    <text evidence="12">Belongs to the tetrahydrofolate dehydrogenase/cyclohydrolase family.</text>
</comment>
<proteinExistence type="inferred from homology"/>
<dbReference type="HAMAP" id="MF_01576">
    <property type="entry name" value="THF_DHG_CYH"/>
    <property type="match status" value="1"/>
</dbReference>
<dbReference type="CDD" id="cd01080">
    <property type="entry name" value="NAD_bind_m-THF_DH_Cyclohyd"/>
    <property type="match status" value="1"/>
</dbReference>
<dbReference type="Gene3D" id="3.40.50.720">
    <property type="entry name" value="NAD(P)-binding Rossmann-like Domain"/>
    <property type="match status" value="1"/>
</dbReference>
<evidence type="ECO:0000256" key="1">
    <source>
        <dbReference type="ARBA" id="ARBA00004777"/>
    </source>
</evidence>
<keyword evidence="16" id="KW-1185">Reference proteome</keyword>
<keyword evidence="7 12" id="KW-0521">NADP</keyword>
<accession>A0P4R7</accession>
<dbReference type="GO" id="GO:0006164">
    <property type="term" value="P:purine nucleotide biosynthetic process"/>
    <property type="evidence" value="ECO:0007669"/>
    <property type="project" value="UniProtKB-KW"/>
</dbReference>